<organism evidence="2 3">
    <name type="scientific">Stachybotrys elegans</name>
    <dbReference type="NCBI Taxonomy" id="80388"/>
    <lineage>
        <taxon>Eukaryota</taxon>
        <taxon>Fungi</taxon>
        <taxon>Dikarya</taxon>
        <taxon>Ascomycota</taxon>
        <taxon>Pezizomycotina</taxon>
        <taxon>Sordariomycetes</taxon>
        <taxon>Hypocreomycetidae</taxon>
        <taxon>Hypocreales</taxon>
        <taxon>Stachybotryaceae</taxon>
        <taxon>Stachybotrys</taxon>
    </lineage>
</organism>
<gene>
    <name evidence="2" type="ORF">B0I35DRAFT_403075</name>
</gene>
<name>A0A8K0SEW8_9HYPO</name>
<accession>A0A8K0SEW8</accession>
<sequence length="372" mass="41083">MISLPPPPFPPFLGHDHPWILTDFTYHRAAVQHLGLFVPWERFTADSSGDLNDVWTRHKQRLSRRLLFVLDNIQLLRRSAEDAKRDAKQWAASSADDEHTVGGVSWGDADGDDGSDNDRGAPSLYRCDNIGEATRLIDVLRSASGSNQITAGSKELSAMTQQLCRFQHAALGSTAELRARIVPEQGTRMVMVAWPDGTLGEAEVPTQRLLKSIKSQQASTSREIVKMIQGIQGMNDVAVNDGPQRRRSHDETARRDSSEPGVGPTVAVCFGPSTSFMAAGRQLVERFTLNEKQSIAFLSICRHLDLVCHGENENTNSDERAPQLRQFVGGEGGTGKDLIGNRIPAEMADAEARLEVLSRETVRQAQEWLHVQ</sequence>
<keyword evidence="3" id="KW-1185">Reference proteome</keyword>
<dbReference type="OrthoDB" id="5098447at2759"/>
<comment type="caution">
    <text evidence="2">The sequence shown here is derived from an EMBL/GenBank/DDBJ whole genome shotgun (WGS) entry which is preliminary data.</text>
</comment>
<protein>
    <submittedName>
        <fullName evidence="2">Uncharacterized protein</fullName>
    </submittedName>
</protein>
<dbReference type="Proteomes" id="UP000813444">
    <property type="component" value="Unassembled WGS sequence"/>
</dbReference>
<evidence type="ECO:0000313" key="2">
    <source>
        <dbReference type="EMBL" id="KAH7302896.1"/>
    </source>
</evidence>
<evidence type="ECO:0000313" key="3">
    <source>
        <dbReference type="Proteomes" id="UP000813444"/>
    </source>
</evidence>
<evidence type="ECO:0000256" key="1">
    <source>
        <dbReference type="SAM" id="MobiDB-lite"/>
    </source>
</evidence>
<feature type="compositionally biased region" description="Basic and acidic residues" evidence="1">
    <location>
        <begin position="248"/>
        <end position="258"/>
    </location>
</feature>
<feature type="region of interest" description="Disordered" evidence="1">
    <location>
        <begin position="89"/>
        <end position="122"/>
    </location>
</feature>
<dbReference type="EMBL" id="JAGPNK010000048">
    <property type="protein sequence ID" value="KAH7302896.1"/>
    <property type="molecule type" value="Genomic_DNA"/>
</dbReference>
<dbReference type="AlphaFoldDB" id="A0A8K0SEW8"/>
<proteinExistence type="predicted"/>
<feature type="region of interest" description="Disordered" evidence="1">
    <location>
        <begin position="236"/>
        <end position="264"/>
    </location>
</feature>
<reference evidence="2" key="1">
    <citation type="journal article" date="2021" name="Nat. Commun.">
        <title>Genetic determinants of endophytism in the Arabidopsis root mycobiome.</title>
        <authorList>
            <person name="Mesny F."/>
            <person name="Miyauchi S."/>
            <person name="Thiergart T."/>
            <person name="Pickel B."/>
            <person name="Atanasova L."/>
            <person name="Karlsson M."/>
            <person name="Huettel B."/>
            <person name="Barry K.W."/>
            <person name="Haridas S."/>
            <person name="Chen C."/>
            <person name="Bauer D."/>
            <person name="Andreopoulos W."/>
            <person name="Pangilinan J."/>
            <person name="LaButti K."/>
            <person name="Riley R."/>
            <person name="Lipzen A."/>
            <person name="Clum A."/>
            <person name="Drula E."/>
            <person name="Henrissat B."/>
            <person name="Kohler A."/>
            <person name="Grigoriev I.V."/>
            <person name="Martin F.M."/>
            <person name="Hacquard S."/>
        </authorList>
    </citation>
    <scope>NUCLEOTIDE SEQUENCE</scope>
    <source>
        <strain evidence="2">MPI-CAGE-CH-0235</strain>
    </source>
</reference>